<dbReference type="Proteomes" id="UP000663836">
    <property type="component" value="Unassembled WGS sequence"/>
</dbReference>
<gene>
    <name evidence="3" type="ORF">JBS370_LOCUS13905</name>
    <name evidence="2" type="ORF">ZHD862_LOCUS14924</name>
</gene>
<proteinExistence type="predicted"/>
<dbReference type="Proteomes" id="UP000663864">
    <property type="component" value="Unassembled WGS sequence"/>
</dbReference>
<accession>A0A814K6P8</accession>
<sequence length="162" mass="18701">MDRSSTSPKSSYISDVTDHGSGSGMSDKPSQIANKWLTLKFDRKEEIPFPCNSLLMEENDKIEIRCPVTDEIVCNAKFPDSLKRLNIVEIFAHLYEFHPPIYTSITENYGTWYDAKQEIIASHQEIVTTQDYIRSFEEAAKKRNKIIIIIINNNQKKEHCNT</sequence>
<dbReference type="AlphaFoldDB" id="A0A814K6P8"/>
<name>A0A814K6P8_9BILA</name>
<evidence type="ECO:0000313" key="4">
    <source>
        <dbReference type="Proteomes" id="UP000663864"/>
    </source>
</evidence>
<feature type="compositionally biased region" description="Polar residues" evidence="1">
    <location>
        <begin position="1"/>
        <end position="14"/>
    </location>
</feature>
<evidence type="ECO:0000313" key="2">
    <source>
        <dbReference type="EMBL" id="CAF1048446.1"/>
    </source>
</evidence>
<protein>
    <submittedName>
        <fullName evidence="2">Uncharacterized protein</fullName>
    </submittedName>
</protein>
<organism evidence="2 4">
    <name type="scientific">Rotaria sordida</name>
    <dbReference type="NCBI Taxonomy" id="392033"/>
    <lineage>
        <taxon>Eukaryota</taxon>
        <taxon>Metazoa</taxon>
        <taxon>Spiralia</taxon>
        <taxon>Gnathifera</taxon>
        <taxon>Rotifera</taxon>
        <taxon>Eurotatoria</taxon>
        <taxon>Bdelloidea</taxon>
        <taxon>Philodinida</taxon>
        <taxon>Philodinidae</taxon>
        <taxon>Rotaria</taxon>
    </lineage>
</organism>
<comment type="caution">
    <text evidence="2">The sequence shown here is derived from an EMBL/GenBank/DDBJ whole genome shotgun (WGS) entry which is preliminary data.</text>
</comment>
<reference evidence="2" key="1">
    <citation type="submission" date="2021-02" db="EMBL/GenBank/DDBJ databases">
        <authorList>
            <person name="Nowell W R."/>
        </authorList>
    </citation>
    <scope>NUCLEOTIDE SEQUENCE</scope>
</reference>
<evidence type="ECO:0000313" key="3">
    <source>
        <dbReference type="EMBL" id="CAF3775015.1"/>
    </source>
</evidence>
<feature type="region of interest" description="Disordered" evidence="1">
    <location>
        <begin position="1"/>
        <end position="29"/>
    </location>
</feature>
<dbReference type="EMBL" id="CAJOBD010001219">
    <property type="protein sequence ID" value="CAF3775015.1"/>
    <property type="molecule type" value="Genomic_DNA"/>
</dbReference>
<evidence type="ECO:0000256" key="1">
    <source>
        <dbReference type="SAM" id="MobiDB-lite"/>
    </source>
</evidence>
<dbReference type="EMBL" id="CAJNOT010000660">
    <property type="protein sequence ID" value="CAF1048446.1"/>
    <property type="molecule type" value="Genomic_DNA"/>
</dbReference>